<feature type="transmembrane region" description="Helical" evidence="7">
    <location>
        <begin position="679"/>
        <end position="696"/>
    </location>
</feature>
<feature type="transmembrane region" description="Helical" evidence="7">
    <location>
        <begin position="724"/>
        <end position="751"/>
    </location>
</feature>
<evidence type="ECO:0000256" key="3">
    <source>
        <dbReference type="ARBA" id="ARBA00022692"/>
    </source>
</evidence>
<evidence type="ECO:0000256" key="7">
    <source>
        <dbReference type="SAM" id="Phobius"/>
    </source>
</evidence>
<dbReference type="GO" id="GO:0005886">
    <property type="term" value="C:plasma membrane"/>
    <property type="evidence" value="ECO:0007669"/>
    <property type="project" value="UniProtKB-SubCell"/>
</dbReference>
<gene>
    <name evidence="10" type="ORF">DW747_15085</name>
</gene>
<feature type="transmembrane region" description="Helical" evidence="7">
    <location>
        <begin position="20"/>
        <end position="37"/>
    </location>
</feature>
<dbReference type="InterPro" id="IPR003838">
    <property type="entry name" value="ABC3_permease_C"/>
</dbReference>
<dbReference type="RefSeq" id="WP_117541590.1">
    <property type="nucleotide sequence ID" value="NZ_QVFD01000021.1"/>
</dbReference>
<evidence type="ECO:0000256" key="4">
    <source>
        <dbReference type="ARBA" id="ARBA00022989"/>
    </source>
</evidence>
<feature type="transmembrane region" description="Helical" evidence="7">
    <location>
        <begin position="1175"/>
        <end position="1195"/>
    </location>
</feature>
<keyword evidence="4 7" id="KW-1133">Transmembrane helix</keyword>
<keyword evidence="3 7" id="KW-0812">Transmembrane</keyword>
<evidence type="ECO:0000259" key="8">
    <source>
        <dbReference type="Pfam" id="PF02687"/>
    </source>
</evidence>
<feature type="domain" description="ABC3 transporter permease C-terminal" evidence="8">
    <location>
        <begin position="679"/>
        <end position="794"/>
    </location>
</feature>
<evidence type="ECO:0000259" key="9">
    <source>
        <dbReference type="Pfam" id="PF12704"/>
    </source>
</evidence>
<feature type="compositionally biased region" description="Polar residues" evidence="6">
    <location>
        <begin position="394"/>
        <end position="419"/>
    </location>
</feature>
<accession>A0A3E2XJE4</accession>
<feature type="domain" description="MacB-like periplasmic core" evidence="9">
    <location>
        <begin position="24"/>
        <end position="228"/>
    </location>
</feature>
<comment type="subcellular location">
    <subcellularLocation>
        <location evidence="1">Cell membrane</location>
        <topology evidence="1">Multi-pass membrane protein</topology>
    </subcellularLocation>
</comment>
<feature type="region of interest" description="Disordered" evidence="6">
    <location>
        <begin position="392"/>
        <end position="419"/>
    </location>
</feature>
<feature type="transmembrane region" description="Helical" evidence="7">
    <location>
        <begin position="846"/>
        <end position="866"/>
    </location>
</feature>
<dbReference type="Gene3D" id="1.10.287.1490">
    <property type="match status" value="2"/>
</dbReference>
<name>A0A3E2XJE4_9FIRM</name>
<feature type="domain" description="ABC3 transporter permease C-terminal" evidence="8">
    <location>
        <begin position="1084"/>
        <end position="1201"/>
    </location>
</feature>
<keyword evidence="11" id="KW-1185">Reference proteome</keyword>
<feature type="transmembrane region" description="Helical" evidence="7">
    <location>
        <begin position="1078"/>
        <end position="1100"/>
    </location>
</feature>
<dbReference type="OrthoDB" id="5137249at2"/>
<dbReference type="EMBL" id="QVFD01000021">
    <property type="protein sequence ID" value="RGC43742.1"/>
    <property type="molecule type" value="Genomic_DNA"/>
</dbReference>
<dbReference type="PANTHER" id="PTHR30287:SF1">
    <property type="entry name" value="INNER MEMBRANE PROTEIN"/>
    <property type="match status" value="1"/>
</dbReference>
<dbReference type="InterPro" id="IPR038766">
    <property type="entry name" value="Membrane_comp_ABC_pdt"/>
</dbReference>
<dbReference type="InterPro" id="IPR025857">
    <property type="entry name" value="MacB_PCD"/>
</dbReference>
<keyword evidence="2" id="KW-1003">Cell membrane</keyword>
<organism evidence="10 11">
    <name type="scientific">Coprococcus catus</name>
    <dbReference type="NCBI Taxonomy" id="116085"/>
    <lineage>
        <taxon>Bacteria</taxon>
        <taxon>Bacillati</taxon>
        <taxon>Bacillota</taxon>
        <taxon>Clostridia</taxon>
        <taxon>Lachnospirales</taxon>
        <taxon>Lachnospiraceae</taxon>
        <taxon>Coprococcus</taxon>
    </lineage>
</organism>
<evidence type="ECO:0000256" key="5">
    <source>
        <dbReference type="ARBA" id="ARBA00023136"/>
    </source>
</evidence>
<protein>
    <submittedName>
        <fullName evidence="10">ABC transporter permease</fullName>
    </submittedName>
</protein>
<sequence length="1210" mass="133978">MRNAINKDFFREIKYTLNRYVSILLIVALGVAFLAGIRATCPDMKLTLDHYLDEADYMDLRVLSTLGLTGEDLTAIAEVDGVKEVDGAHSYDAFVMNGNEKWTLRFLSEPVSVNKLEITEGRNIENANECVVDHLLIEKDGYHIGDQITVVPPGKGEKLSDTLTESTFTIVGVAASPEYFTTTRDTTSVGTGQTDAFVFLSPEVFKSDIYSAVYITVDGAAAKQAYSDDYEAVVDKVKAKLEAISSEREAARYNGIMDDANTEIDDARDKLADAKAEAESELDEAWAQIQDGEQQISDGQKELDDNRAVYADQIAAAKAKLSSGEQELQDGQAEITSNEQKLQDGQTQITAARQQLEDSSQTLAEKKQQYEAGLQAANAGQEQLTAGQAKLTEASETLQSQEAALNEQKASLQEQKENLTAQQTELEQGIAQLEAQEEALEEQRNEAASQEKPDEALIAQLDVQIAAVQEQLTQLDAQKNALAEGISQVDGGLDQIEAGLSQIASGKEELNEQQKELNSQQAKLDETFNQLTEAKIQLDEGSSQLESGRQQLESKQQELDSGKAALDQAKAQLQSGQAEIDKGKAELKSQMASAEAQFAEAEQKLTDAKSELADAKEKYASGKKEAQEKIADAEKEIQDAEDQLADVDYPEWYVLDRNSTQAYVEYEQNAERIGAIGKIFPLIFFLVAALVSLTTMTRMVESQRTEIGTLKALGYSNWAIARKYVFYALSASLIGSLIGLVLGQKLLPWVIIAAYRVLYPNLFVVLTPLNAYYSIMASGAAVICVTGAALASCYRELVASPAELMRPSAPAAGRKILLEHVGFIWHHMKFTSKVAVRNLFRYKKRFFMTIFGIGGCTALVVFAFGLTDSISGVAHRQYDELFHYDMTLTLDDNADEADMDELYDFLSHNNGLKADQYTRLRSMSMSVKGNGETSYTAYLTVPEDTEVYKDFVVLQDRKTGTPYAMDDETVIITEKLANLLRVSTGDKITVTDNDVDKEVTVGHIAENYLMSYVYMSPALYETTFGETPKWNKIEAFIPGLTSENSESYSAKLLALNAVSGTSTTDYVRSKFEEVLNSLNIVTLILMTAAGMLAFIVLYNLNNINITERRRELATIKVLGFYDLEVAEYVYRENILLTIIGALVGAVFGKYLHAYIITSVETEVLMFIRRADFSSYIYAIIITFGFSIFVNWLMYYRLKKIDMVESLKSVE</sequence>
<evidence type="ECO:0000256" key="6">
    <source>
        <dbReference type="SAM" id="MobiDB-lite"/>
    </source>
</evidence>
<dbReference type="PANTHER" id="PTHR30287">
    <property type="entry name" value="MEMBRANE COMPONENT OF PREDICTED ABC SUPERFAMILY METABOLITE UPTAKE TRANSPORTER"/>
    <property type="match status" value="1"/>
</dbReference>
<dbReference type="Pfam" id="PF12704">
    <property type="entry name" value="MacB_PCD"/>
    <property type="match status" value="1"/>
</dbReference>
<reference evidence="10 11" key="1">
    <citation type="submission" date="2018-08" db="EMBL/GenBank/DDBJ databases">
        <title>A genome reference for cultivated species of the human gut microbiota.</title>
        <authorList>
            <person name="Zou Y."/>
            <person name="Xue W."/>
            <person name="Luo G."/>
        </authorList>
    </citation>
    <scope>NUCLEOTIDE SEQUENCE [LARGE SCALE GENOMIC DNA]</scope>
    <source>
        <strain evidence="10 11">AM28-39</strain>
    </source>
</reference>
<keyword evidence="5 7" id="KW-0472">Membrane</keyword>
<dbReference type="Proteomes" id="UP000261231">
    <property type="component" value="Unassembled WGS sequence"/>
</dbReference>
<comment type="caution">
    <text evidence="10">The sequence shown here is derived from an EMBL/GenBank/DDBJ whole genome shotgun (WGS) entry which is preliminary data.</text>
</comment>
<evidence type="ECO:0000256" key="2">
    <source>
        <dbReference type="ARBA" id="ARBA00022475"/>
    </source>
</evidence>
<evidence type="ECO:0000313" key="11">
    <source>
        <dbReference type="Proteomes" id="UP000261231"/>
    </source>
</evidence>
<evidence type="ECO:0000256" key="1">
    <source>
        <dbReference type="ARBA" id="ARBA00004651"/>
    </source>
</evidence>
<dbReference type="AlphaFoldDB" id="A0A3E2XJE4"/>
<proteinExistence type="predicted"/>
<feature type="transmembrane region" description="Helical" evidence="7">
    <location>
        <begin position="1134"/>
        <end position="1155"/>
    </location>
</feature>
<evidence type="ECO:0000313" key="10">
    <source>
        <dbReference type="EMBL" id="RGC43742.1"/>
    </source>
</evidence>
<feature type="transmembrane region" description="Helical" evidence="7">
    <location>
        <begin position="771"/>
        <end position="791"/>
    </location>
</feature>
<dbReference type="Pfam" id="PF02687">
    <property type="entry name" value="FtsX"/>
    <property type="match status" value="2"/>
</dbReference>